<dbReference type="Pfam" id="PF00391">
    <property type="entry name" value="PEP-utilizers"/>
    <property type="match status" value="1"/>
</dbReference>
<dbReference type="Gene3D" id="3.50.30.10">
    <property type="entry name" value="Phosphohistidine domain"/>
    <property type="match status" value="1"/>
</dbReference>
<feature type="domain" description="PEP-utilising enzyme mobile" evidence="4">
    <location>
        <begin position="1"/>
        <end position="66"/>
    </location>
</feature>
<protein>
    <recommendedName>
        <fullName evidence="4">PEP-utilising enzyme mobile domain-containing protein</fullName>
    </recommendedName>
</protein>
<dbReference type="SUPFAM" id="SSF52009">
    <property type="entry name" value="Phosphohistidine domain"/>
    <property type="match status" value="1"/>
</dbReference>
<sequence length="81" mass="8911">MVTEMTNPDWEPIMKVAAAIVTDKGGRTCHAAIVSRELGIPCVIGTGEATNILRNERYLTVDCSKGAGKIYRGKLKYRLEE</sequence>
<dbReference type="GO" id="GO:0005524">
    <property type="term" value="F:ATP binding"/>
    <property type="evidence" value="ECO:0007669"/>
    <property type="project" value="UniProtKB-KW"/>
</dbReference>
<keyword evidence="2" id="KW-0547">Nucleotide-binding</keyword>
<dbReference type="GO" id="GO:0008986">
    <property type="term" value="F:pyruvate, water dikinase activity"/>
    <property type="evidence" value="ECO:0007669"/>
    <property type="project" value="InterPro"/>
</dbReference>
<dbReference type="InterPro" id="IPR018274">
    <property type="entry name" value="PEP_util_AS"/>
</dbReference>
<dbReference type="InterPro" id="IPR036637">
    <property type="entry name" value="Phosphohistidine_dom_sf"/>
</dbReference>
<evidence type="ECO:0000256" key="1">
    <source>
        <dbReference type="ARBA" id="ARBA00007837"/>
    </source>
</evidence>
<dbReference type="PROSITE" id="PS00370">
    <property type="entry name" value="PEP_ENZYMES_PHOS_SITE"/>
    <property type="match status" value="1"/>
</dbReference>
<proteinExistence type="inferred from homology"/>
<comment type="caution">
    <text evidence="5">The sequence shown here is derived from an EMBL/GenBank/DDBJ whole genome shotgun (WGS) entry which is preliminary data.</text>
</comment>
<evidence type="ECO:0000256" key="3">
    <source>
        <dbReference type="ARBA" id="ARBA00022840"/>
    </source>
</evidence>
<dbReference type="InterPro" id="IPR006319">
    <property type="entry name" value="PEP_synth"/>
</dbReference>
<dbReference type="InterPro" id="IPR008279">
    <property type="entry name" value="PEP-util_enz_mobile_dom"/>
</dbReference>
<keyword evidence="3" id="KW-0067">ATP-binding</keyword>
<feature type="non-terminal residue" evidence="5">
    <location>
        <position position="81"/>
    </location>
</feature>
<reference evidence="5" key="1">
    <citation type="journal article" date="2014" name="Front. Microbiol.">
        <title>High frequency of phylogenetically diverse reductive dehalogenase-homologous genes in deep subseafloor sedimentary metagenomes.</title>
        <authorList>
            <person name="Kawai M."/>
            <person name="Futagami T."/>
            <person name="Toyoda A."/>
            <person name="Takaki Y."/>
            <person name="Nishi S."/>
            <person name="Hori S."/>
            <person name="Arai W."/>
            <person name="Tsubouchi T."/>
            <person name="Morono Y."/>
            <person name="Uchiyama I."/>
            <person name="Ito T."/>
            <person name="Fujiyama A."/>
            <person name="Inagaki F."/>
            <person name="Takami H."/>
        </authorList>
    </citation>
    <scope>NUCLEOTIDE SEQUENCE</scope>
    <source>
        <strain evidence="5">Expedition CK06-06</strain>
    </source>
</reference>
<dbReference type="PANTHER" id="PTHR43030">
    <property type="entry name" value="PHOSPHOENOLPYRUVATE SYNTHASE"/>
    <property type="match status" value="1"/>
</dbReference>
<dbReference type="EMBL" id="BARU01008752">
    <property type="protein sequence ID" value="GAH44790.1"/>
    <property type="molecule type" value="Genomic_DNA"/>
</dbReference>
<dbReference type="PANTHER" id="PTHR43030:SF1">
    <property type="entry name" value="PHOSPHOENOLPYRUVATE SYNTHASE"/>
    <property type="match status" value="1"/>
</dbReference>
<evidence type="ECO:0000259" key="4">
    <source>
        <dbReference type="Pfam" id="PF00391"/>
    </source>
</evidence>
<organism evidence="5">
    <name type="scientific">marine sediment metagenome</name>
    <dbReference type="NCBI Taxonomy" id="412755"/>
    <lineage>
        <taxon>unclassified sequences</taxon>
        <taxon>metagenomes</taxon>
        <taxon>ecological metagenomes</taxon>
    </lineage>
</organism>
<gene>
    <name evidence="5" type="ORF">S03H2_17026</name>
</gene>
<comment type="similarity">
    <text evidence="1">Belongs to the PEP-utilizing enzyme family.</text>
</comment>
<evidence type="ECO:0000256" key="2">
    <source>
        <dbReference type="ARBA" id="ARBA00022741"/>
    </source>
</evidence>
<name>X1GIV9_9ZZZZ</name>
<evidence type="ECO:0000313" key="5">
    <source>
        <dbReference type="EMBL" id="GAH44790.1"/>
    </source>
</evidence>
<accession>X1GIV9</accession>
<dbReference type="AlphaFoldDB" id="X1GIV9"/>